<name>A0ABQ8G9J4_9PEZI</name>
<sequence length="133" mass="13499">MHTSASLLLLLLAAPSTILACLQLSCEVKQVCATDADAALKTACDLLGQTRVSGQSLVGREGCGWHTAPAFAAADSPNAQSTCDGTGVLAQGDLAVWRANDDGAIGGMLNRIVYSPHAGATVGPCTVKKTVDC</sequence>
<dbReference type="Proteomes" id="UP000774617">
    <property type="component" value="Unassembled WGS sequence"/>
</dbReference>
<evidence type="ECO:0000256" key="1">
    <source>
        <dbReference type="SAM" id="SignalP"/>
    </source>
</evidence>
<gene>
    <name evidence="2" type="ORF">B0J12DRAFT_700746</name>
</gene>
<keyword evidence="3" id="KW-1185">Reference proteome</keyword>
<accession>A0ABQ8G9J4</accession>
<dbReference type="EMBL" id="JAGTJR010000017">
    <property type="protein sequence ID" value="KAH7046600.1"/>
    <property type="molecule type" value="Genomic_DNA"/>
</dbReference>
<proteinExistence type="predicted"/>
<evidence type="ECO:0000313" key="3">
    <source>
        <dbReference type="Proteomes" id="UP000774617"/>
    </source>
</evidence>
<evidence type="ECO:0000313" key="2">
    <source>
        <dbReference type="EMBL" id="KAH7046600.1"/>
    </source>
</evidence>
<feature type="chain" id="PRO_5046340192" description="Secreted protein" evidence="1">
    <location>
        <begin position="21"/>
        <end position="133"/>
    </location>
</feature>
<evidence type="ECO:0008006" key="4">
    <source>
        <dbReference type="Google" id="ProtNLM"/>
    </source>
</evidence>
<feature type="signal peptide" evidence="1">
    <location>
        <begin position="1"/>
        <end position="20"/>
    </location>
</feature>
<reference evidence="2 3" key="1">
    <citation type="journal article" date="2021" name="Nat. Commun.">
        <title>Genetic determinants of endophytism in the Arabidopsis root mycobiome.</title>
        <authorList>
            <person name="Mesny F."/>
            <person name="Miyauchi S."/>
            <person name="Thiergart T."/>
            <person name="Pickel B."/>
            <person name="Atanasova L."/>
            <person name="Karlsson M."/>
            <person name="Huettel B."/>
            <person name="Barry K.W."/>
            <person name="Haridas S."/>
            <person name="Chen C."/>
            <person name="Bauer D."/>
            <person name="Andreopoulos W."/>
            <person name="Pangilinan J."/>
            <person name="LaButti K."/>
            <person name="Riley R."/>
            <person name="Lipzen A."/>
            <person name="Clum A."/>
            <person name="Drula E."/>
            <person name="Henrissat B."/>
            <person name="Kohler A."/>
            <person name="Grigoriev I.V."/>
            <person name="Martin F.M."/>
            <person name="Hacquard S."/>
        </authorList>
    </citation>
    <scope>NUCLEOTIDE SEQUENCE [LARGE SCALE GENOMIC DNA]</scope>
    <source>
        <strain evidence="2 3">MPI-SDFR-AT-0080</strain>
    </source>
</reference>
<protein>
    <recommendedName>
        <fullName evidence="4">Secreted protein</fullName>
    </recommendedName>
</protein>
<keyword evidence="1" id="KW-0732">Signal</keyword>
<comment type="caution">
    <text evidence="2">The sequence shown here is derived from an EMBL/GenBank/DDBJ whole genome shotgun (WGS) entry which is preliminary data.</text>
</comment>
<organism evidence="2 3">
    <name type="scientific">Macrophomina phaseolina</name>
    <dbReference type="NCBI Taxonomy" id="35725"/>
    <lineage>
        <taxon>Eukaryota</taxon>
        <taxon>Fungi</taxon>
        <taxon>Dikarya</taxon>
        <taxon>Ascomycota</taxon>
        <taxon>Pezizomycotina</taxon>
        <taxon>Dothideomycetes</taxon>
        <taxon>Dothideomycetes incertae sedis</taxon>
        <taxon>Botryosphaeriales</taxon>
        <taxon>Botryosphaeriaceae</taxon>
        <taxon>Macrophomina</taxon>
    </lineage>
</organism>